<feature type="region of interest" description="Disordered" evidence="1">
    <location>
        <begin position="86"/>
        <end position="107"/>
    </location>
</feature>
<gene>
    <name evidence="3" type="ORF">DCF15_09285</name>
</gene>
<keyword evidence="2" id="KW-1133">Transmembrane helix</keyword>
<proteinExistence type="predicted"/>
<feature type="transmembrane region" description="Helical" evidence="2">
    <location>
        <begin position="7"/>
        <end position="25"/>
    </location>
</feature>
<dbReference type="GO" id="GO:0098662">
    <property type="term" value="P:inorganic cation transmembrane transport"/>
    <property type="evidence" value="ECO:0007669"/>
    <property type="project" value="InterPro"/>
</dbReference>
<dbReference type="EMBL" id="QBMP01000078">
    <property type="protein sequence ID" value="PZO56255.1"/>
    <property type="molecule type" value="Genomic_DNA"/>
</dbReference>
<dbReference type="GO" id="GO:0015297">
    <property type="term" value="F:antiporter activity"/>
    <property type="evidence" value="ECO:0007669"/>
    <property type="project" value="InterPro"/>
</dbReference>
<sequence length="107" mass="11914">MSNILSNICWAVGIVFWFWGTWPLIGDRSVLFKLHSLSVADTLGSMAIVVGLLLQIPQEWPLLVLALISLAIWNTVLGYVLAYCSSDSSDSGDFRDLRDLRDGERDV</sequence>
<feature type="transmembrane region" description="Helical" evidence="2">
    <location>
        <begin position="62"/>
        <end position="82"/>
    </location>
</feature>
<evidence type="ECO:0000313" key="3">
    <source>
        <dbReference type="EMBL" id="PZO56255.1"/>
    </source>
</evidence>
<reference evidence="4" key="1">
    <citation type="submission" date="2018-04" db="EMBL/GenBank/DDBJ databases">
        <authorList>
            <person name="Cornet L."/>
        </authorList>
    </citation>
    <scope>NUCLEOTIDE SEQUENCE [LARGE SCALE GENOMIC DNA]</scope>
</reference>
<feature type="transmembrane region" description="Helical" evidence="2">
    <location>
        <begin position="37"/>
        <end position="55"/>
    </location>
</feature>
<protein>
    <submittedName>
        <fullName evidence="3">Sodium:proton antiporter</fullName>
    </submittedName>
</protein>
<dbReference type="Pfam" id="PF03334">
    <property type="entry name" value="PhaG_MnhG_YufB"/>
    <property type="match status" value="1"/>
</dbReference>
<feature type="compositionally biased region" description="Basic and acidic residues" evidence="1">
    <location>
        <begin position="92"/>
        <end position="107"/>
    </location>
</feature>
<keyword evidence="2" id="KW-0812">Transmembrane</keyword>
<reference evidence="3 4" key="2">
    <citation type="submission" date="2018-06" db="EMBL/GenBank/DDBJ databases">
        <title>Metagenomic assembly of (sub)arctic Cyanobacteria and their associated microbiome from non-axenic cultures.</title>
        <authorList>
            <person name="Baurain D."/>
        </authorList>
    </citation>
    <scope>NUCLEOTIDE SEQUENCE [LARGE SCALE GENOMIC DNA]</scope>
    <source>
        <strain evidence="3">ULC027bin1</strain>
    </source>
</reference>
<dbReference type="AlphaFoldDB" id="A0A2W4ZDJ0"/>
<evidence type="ECO:0000256" key="1">
    <source>
        <dbReference type="SAM" id="MobiDB-lite"/>
    </source>
</evidence>
<dbReference type="Proteomes" id="UP000249794">
    <property type="component" value="Unassembled WGS sequence"/>
</dbReference>
<accession>A0A2W4ZDJ0</accession>
<keyword evidence="2" id="KW-0472">Membrane</keyword>
<name>A0A2W4ZDJ0_9CYAN</name>
<evidence type="ECO:0000313" key="4">
    <source>
        <dbReference type="Proteomes" id="UP000249794"/>
    </source>
</evidence>
<comment type="caution">
    <text evidence="3">The sequence shown here is derived from an EMBL/GenBank/DDBJ whole genome shotgun (WGS) entry which is preliminary data.</text>
</comment>
<dbReference type="InterPro" id="IPR005133">
    <property type="entry name" value="PhaG_MnhG_YufB"/>
</dbReference>
<evidence type="ECO:0000256" key="2">
    <source>
        <dbReference type="SAM" id="Phobius"/>
    </source>
</evidence>
<organism evidence="3 4">
    <name type="scientific">Phormidesmis priestleyi</name>
    <dbReference type="NCBI Taxonomy" id="268141"/>
    <lineage>
        <taxon>Bacteria</taxon>
        <taxon>Bacillati</taxon>
        <taxon>Cyanobacteriota</taxon>
        <taxon>Cyanophyceae</taxon>
        <taxon>Leptolyngbyales</taxon>
        <taxon>Leptolyngbyaceae</taxon>
        <taxon>Phormidesmis</taxon>
    </lineage>
</organism>